<feature type="compositionally biased region" description="Polar residues" evidence="1">
    <location>
        <begin position="71"/>
        <end position="83"/>
    </location>
</feature>
<keyword evidence="3" id="KW-1185">Reference proteome</keyword>
<proteinExistence type="predicted"/>
<dbReference type="Gramene" id="TuG1812S0000110600.01.T01">
    <property type="protein sequence ID" value="TuG1812S0000110600.01.T01.s_cds33015"/>
    <property type="gene ID" value="TuG1812S0000110600.01"/>
</dbReference>
<name>A0A8R7VEY4_TRIUA</name>
<dbReference type="AlphaFoldDB" id="A0A8R7VEY4"/>
<dbReference type="Proteomes" id="UP000015106">
    <property type="component" value="Unassembled WGS sequence"/>
</dbReference>
<sequence>MPWPVRPGPGARLFPREGLRRLLVPHPPPPFSGARRTQPMGAAPRVVAARDACSLVPPRDRIPSPPPTATICGTASAATTSLPRRQLSPSSTADPPLPPPIWPASGATEVSGFVDGGALSRPPTTP</sequence>
<reference evidence="2" key="2">
    <citation type="submission" date="2022-06" db="UniProtKB">
        <authorList>
            <consortium name="EnsemblPlants"/>
        </authorList>
    </citation>
    <scope>IDENTIFICATION</scope>
</reference>
<dbReference type="EnsemblPlants" id="TuG1812S0000110600.01.T01">
    <property type="protein sequence ID" value="TuG1812S0000110600.01.T01.s_cds33015"/>
    <property type="gene ID" value="TuG1812S0000110600.01"/>
</dbReference>
<organism evidence="2 3">
    <name type="scientific">Triticum urartu</name>
    <name type="common">Red wild einkorn</name>
    <name type="synonym">Crithodium urartu</name>
    <dbReference type="NCBI Taxonomy" id="4572"/>
    <lineage>
        <taxon>Eukaryota</taxon>
        <taxon>Viridiplantae</taxon>
        <taxon>Streptophyta</taxon>
        <taxon>Embryophyta</taxon>
        <taxon>Tracheophyta</taxon>
        <taxon>Spermatophyta</taxon>
        <taxon>Magnoliopsida</taxon>
        <taxon>Liliopsida</taxon>
        <taxon>Poales</taxon>
        <taxon>Poaceae</taxon>
        <taxon>BOP clade</taxon>
        <taxon>Pooideae</taxon>
        <taxon>Triticodae</taxon>
        <taxon>Triticeae</taxon>
        <taxon>Triticinae</taxon>
        <taxon>Triticum</taxon>
    </lineage>
</organism>
<evidence type="ECO:0000313" key="2">
    <source>
        <dbReference type="EnsemblPlants" id="TuG1812S0000110600.01.T01.s_cds33015"/>
    </source>
</evidence>
<feature type="region of interest" description="Disordered" evidence="1">
    <location>
        <begin position="56"/>
        <end position="126"/>
    </location>
</feature>
<accession>A0A8R7VEY4</accession>
<evidence type="ECO:0000256" key="1">
    <source>
        <dbReference type="SAM" id="MobiDB-lite"/>
    </source>
</evidence>
<feature type="region of interest" description="Disordered" evidence="1">
    <location>
        <begin position="24"/>
        <end position="43"/>
    </location>
</feature>
<protein>
    <submittedName>
        <fullName evidence="2">Uncharacterized protein</fullName>
    </submittedName>
</protein>
<evidence type="ECO:0000313" key="3">
    <source>
        <dbReference type="Proteomes" id="UP000015106"/>
    </source>
</evidence>
<reference evidence="3" key="1">
    <citation type="journal article" date="2013" name="Nature">
        <title>Draft genome of the wheat A-genome progenitor Triticum urartu.</title>
        <authorList>
            <person name="Ling H.Q."/>
            <person name="Zhao S."/>
            <person name="Liu D."/>
            <person name="Wang J."/>
            <person name="Sun H."/>
            <person name="Zhang C."/>
            <person name="Fan H."/>
            <person name="Li D."/>
            <person name="Dong L."/>
            <person name="Tao Y."/>
            <person name="Gao C."/>
            <person name="Wu H."/>
            <person name="Li Y."/>
            <person name="Cui Y."/>
            <person name="Guo X."/>
            <person name="Zheng S."/>
            <person name="Wang B."/>
            <person name="Yu K."/>
            <person name="Liang Q."/>
            <person name="Yang W."/>
            <person name="Lou X."/>
            <person name="Chen J."/>
            <person name="Feng M."/>
            <person name="Jian J."/>
            <person name="Zhang X."/>
            <person name="Luo G."/>
            <person name="Jiang Y."/>
            <person name="Liu J."/>
            <person name="Wang Z."/>
            <person name="Sha Y."/>
            <person name="Zhang B."/>
            <person name="Wu H."/>
            <person name="Tang D."/>
            <person name="Shen Q."/>
            <person name="Xue P."/>
            <person name="Zou S."/>
            <person name="Wang X."/>
            <person name="Liu X."/>
            <person name="Wang F."/>
            <person name="Yang Y."/>
            <person name="An X."/>
            <person name="Dong Z."/>
            <person name="Zhang K."/>
            <person name="Zhang X."/>
            <person name="Luo M.C."/>
            <person name="Dvorak J."/>
            <person name="Tong Y."/>
            <person name="Wang J."/>
            <person name="Yang H."/>
            <person name="Li Z."/>
            <person name="Wang D."/>
            <person name="Zhang A."/>
            <person name="Wang J."/>
        </authorList>
    </citation>
    <scope>NUCLEOTIDE SEQUENCE</scope>
    <source>
        <strain evidence="3">cv. G1812</strain>
    </source>
</reference>